<reference evidence="2 3" key="1">
    <citation type="submission" date="2022-11" db="EMBL/GenBank/DDBJ databases">
        <title>Minimal conservation of predation-associated metabolite biosynthetic gene clusters underscores biosynthetic potential of Myxococcota including descriptions for ten novel species: Archangium lansinium sp. nov., Myxococcus landrumus sp. nov., Nannocystis bai.</title>
        <authorList>
            <person name="Ahearne A."/>
            <person name="Stevens C."/>
            <person name="Dowd S."/>
        </authorList>
    </citation>
    <scope>NUCLEOTIDE SEQUENCE [LARGE SCALE GENOMIC DNA]</scope>
    <source>
        <strain evidence="2 3">RJM3</strain>
    </source>
</reference>
<name>A0ABT5EHH6_9BACT</name>
<gene>
    <name evidence="2" type="ORF">POL67_04675</name>
</gene>
<feature type="chain" id="PRO_5046193087" description="Outer membrane protein beta-barrel domain-containing protein" evidence="1">
    <location>
        <begin position="25"/>
        <end position="228"/>
    </location>
</feature>
<keyword evidence="3" id="KW-1185">Reference proteome</keyword>
<accession>A0ABT5EHH6</accession>
<organism evidence="2 3">
    <name type="scientific">Polyangium mundeleinium</name>
    <dbReference type="NCBI Taxonomy" id="2995306"/>
    <lineage>
        <taxon>Bacteria</taxon>
        <taxon>Pseudomonadati</taxon>
        <taxon>Myxococcota</taxon>
        <taxon>Polyangia</taxon>
        <taxon>Polyangiales</taxon>
        <taxon>Polyangiaceae</taxon>
        <taxon>Polyangium</taxon>
    </lineage>
</organism>
<feature type="signal peptide" evidence="1">
    <location>
        <begin position="1"/>
        <end position="24"/>
    </location>
</feature>
<sequence>MSKTRLASWVLGFITAIATLGCNANHYATPRTVPKGKTSHTIALDAYGAFEDDGRLMPAAGGLRYLLRAGLAERVDFGLTVSGTVIGADVKVNFLRTKWVDMAVSPGFEFGVLPGYHSWDTEFFTRGAVPISLGFNVSKATSIYLHGGLGGFVYDQEYDEWCWEPECDETLSGMTVQGGLGAQFRLSNFVALQPELSVMGSTSYLPGIFMQLGFGVSLGAQPSYPEFD</sequence>
<dbReference type="PROSITE" id="PS51257">
    <property type="entry name" value="PROKAR_LIPOPROTEIN"/>
    <property type="match status" value="1"/>
</dbReference>
<evidence type="ECO:0000313" key="2">
    <source>
        <dbReference type="EMBL" id="MDC0740628.1"/>
    </source>
</evidence>
<keyword evidence="1" id="KW-0732">Signal</keyword>
<protein>
    <recommendedName>
        <fullName evidence="4">Outer membrane protein beta-barrel domain-containing protein</fullName>
    </recommendedName>
</protein>
<evidence type="ECO:0000313" key="3">
    <source>
        <dbReference type="Proteomes" id="UP001221411"/>
    </source>
</evidence>
<dbReference type="RefSeq" id="WP_271915828.1">
    <property type="nucleotide sequence ID" value="NZ_JAQNDO010000001.1"/>
</dbReference>
<comment type="caution">
    <text evidence="2">The sequence shown here is derived from an EMBL/GenBank/DDBJ whole genome shotgun (WGS) entry which is preliminary data.</text>
</comment>
<evidence type="ECO:0008006" key="4">
    <source>
        <dbReference type="Google" id="ProtNLM"/>
    </source>
</evidence>
<dbReference type="Proteomes" id="UP001221411">
    <property type="component" value="Unassembled WGS sequence"/>
</dbReference>
<evidence type="ECO:0000256" key="1">
    <source>
        <dbReference type="SAM" id="SignalP"/>
    </source>
</evidence>
<dbReference type="EMBL" id="JAQNDO010000001">
    <property type="protein sequence ID" value="MDC0740628.1"/>
    <property type="molecule type" value="Genomic_DNA"/>
</dbReference>
<proteinExistence type="predicted"/>